<dbReference type="PANTHER" id="PTHR33525">
    <property type="match status" value="1"/>
</dbReference>
<dbReference type="Pfam" id="PF08668">
    <property type="entry name" value="HDOD"/>
    <property type="match status" value="1"/>
</dbReference>
<keyword evidence="3" id="KW-1185">Reference proteome</keyword>
<dbReference type="RefSeq" id="WP_284152638.1">
    <property type="nucleotide sequence ID" value="NZ_AP025516.1"/>
</dbReference>
<accession>A0ABM7WED0</accession>
<dbReference type="CDD" id="cd00077">
    <property type="entry name" value="HDc"/>
    <property type="match status" value="1"/>
</dbReference>
<proteinExistence type="predicted"/>
<dbReference type="Proteomes" id="UP000830055">
    <property type="component" value="Chromosome"/>
</dbReference>
<sequence length="295" mass="33173">MTTQHPSIDKQLERLPPLPVTVTRVLHVTANPESSANDLMKAILPDQTMCVTILRVANSALYGRPKKVASLEKAIVVLGFDEIRSIVLGKAALTTFRDMLRNHQAELEGFWDHAFTCGLAARIIAEYIGLQSGQFFMAGLLHDFGKLAMLLAFPGKYEIRNWMTALSDGRLLKQEMADFGVSHAVVGSRLLQHWQFPDTLISALRHHHQPNQAGSHCGYALVVQLADFLAHCCNAEEKPNETTLKELLAEQLPAFVEQWRQGKLPWEETTLEYLFAWLWVDRSHGRAILDILATR</sequence>
<name>A0ABM7WED0_9BACT</name>
<dbReference type="PANTHER" id="PTHR33525:SF3">
    <property type="entry name" value="RIBONUCLEASE Y"/>
    <property type="match status" value="1"/>
</dbReference>
<gene>
    <name evidence="2" type="ORF">DPPLL_36950</name>
</gene>
<dbReference type="InterPro" id="IPR003607">
    <property type="entry name" value="HD/PDEase_dom"/>
</dbReference>
<dbReference type="InterPro" id="IPR013976">
    <property type="entry name" value="HDOD"/>
</dbReference>
<evidence type="ECO:0000259" key="1">
    <source>
        <dbReference type="PROSITE" id="PS51833"/>
    </source>
</evidence>
<dbReference type="Gene3D" id="1.10.3210.10">
    <property type="entry name" value="Hypothetical protein af1432"/>
    <property type="match status" value="1"/>
</dbReference>
<evidence type="ECO:0000313" key="3">
    <source>
        <dbReference type="Proteomes" id="UP000830055"/>
    </source>
</evidence>
<evidence type="ECO:0000313" key="2">
    <source>
        <dbReference type="EMBL" id="BDD89330.1"/>
    </source>
</evidence>
<protein>
    <recommendedName>
        <fullName evidence="1">HDOD domain-containing protein</fullName>
    </recommendedName>
</protein>
<feature type="domain" description="HDOD" evidence="1">
    <location>
        <begin position="15"/>
        <end position="210"/>
    </location>
</feature>
<dbReference type="PROSITE" id="PS51833">
    <property type="entry name" value="HDOD"/>
    <property type="match status" value="1"/>
</dbReference>
<reference evidence="2 3" key="1">
    <citation type="submission" date="2022-01" db="EMBL/GenBank/DDBJ databases">
        <title>Desulfofustis limnae sp. nov., a novel mesophilic sulfate-reducing bacterium isolated from marsh soil.</title>
        <authorList>
            <person name="Watanabe M."/>
            <person name="Takahashi A."/>
            <person name="Kojima H."/>
            <person name="Fukui M."/>
        </authorList>
    </citation>
    <scope>NUCLEOTIDE SEQUENCE [LARGE SCALE GENOMIC DNA]</scope>
    <source>
        <strain evidence="2 3">PPLL</strain>
    </source>
</reference>
<dbReference type="EMBL" id="AP025516">
    <property type="protein sequence ID" value="BDD89330.1"/>
    <property type="molecule type" value="Genomic_DNA"/>
</dbReference>
<organism evidence="2 3">
    <name type="scientific">Desulfofustis limnaeus</name>
    <dbReference type="NCBI Taxonomy" id="2740163"/>
    <lineage>
        <taxon>Bacteria</taxon>
        <taxon>Pseudomonadati</taxon>
        <taxon>Thermodesulfobacteriota</taxon>
        <taxon>Desulfobulbia</taxon>
        <taxon>Desulfobulbales</taxon>
        <taxon>Desulfocapsaceae</taxon>
        <taxon>Desulfofustis</taxon>
    </lineage>
</organism>
<dbReference type="InterPro" id="IPR052340">
    <property type="entry name" value="RNase_Y/CdgJ"/>
</dbReference>
<dbReference type="SUPFAM" id="SSF109604">
    <property type="entry name" value="HD-domain/PDEase-like"/>
    <property type="match status" value="1"/>
</dbReference>